<name>A0A0H3IZM3_CLOPA</name>
<protein>
    <submittedName>
        <fullName evidence="1">Uncharacterized protein</fullName>
    </submittedName>
</protein>
<dbReference type="AlphaFoldDB" id="A0A0H3IZM3"/>
<dbReference type="EMBL" id="JPGY02000001">
    <property type="protein sequence ID" value="KRU13017.1"/>
    <property type="molecule type" value="Genomic_DNA"/>
</dbReference>
<accession>A0A0H3IZM3</accession>
<reference evidence="1 4" key="1">
    <citation type="journal article" date="2015" name="Genome Announc.">
        <title>Complete Genome Sequence of the Nitrogen-Fixing and Solvent-Producing Clostridium pasteurianum DSM 525.</title>
        <authorList>
            <person name="Poehlein A."/>
            <person name="Grosse-Honebrink A."/>
            <person name="Zhang Y."/>
            <person name="Minton N.P."/>
            <person name="Daniel R."/>
        </authorList>
    </citation>
    <scope>NUCLEOTIDE SEQUENCE [LARGE SCALE GENOMIC DNA]</scope>
    <source>
        <strain evidence="1">DSM 525</strain>
        <strain evidence="4">DSM 525 / ATCC 6013</strain>
    </source>
</reference>
<dbReference type="KEGG" id="cpae:CPAST_c08860"/>
<evidence type="ECO:0000313" key="2">
    <source>
        <dbReference type="EMBL" id="KRU13017.1"/>
    </source>
</evidence>
<dbReference type="RefSeq" id="WP_242834561.1">
    <property type="nucleotide sequence ID" value="NZ_ANZB01000013.1"/>
</dbReference>
<proteinExistence type="predicted"/>
<gene>
    <name evidence="1" type="ORF">CLPA_c08860</name>
    <name evidence="2" type="ORF">CP6013_02265</name>
</gene>
<dbReference type="Proteomes" id="UP000028042">
    <property type="component" value="Unassembled WGS sequence"/>
</dbReference>
<evidence type="ECO:0000313" key="4">
    <source>
        <dbReference type="Proteomes" id="UP000030905"/>
    </source>
</evidence>
<dbReference type="PATRIC" id="fig|1262449.7.peg.894"/>
<evidence type="ECO:0000313" key="1">
    <source>
        <dbReference type="EMBL" id="AJA50974.1"/>
    </source>
</evidence>
<reference evidence="2 3" key="3">
    <citation type="journal article" name="Genome Announc.">
        <title>Improved Draft Genome Sequence of Clostridium pasteurianum Strain ATCC 6013 (DSM 525) Using a Hybrid Next-Generation Sequencing Approach.</title>
        <authorList>
            <person name="Pyne M.E."/>
            <person name="Utturkar S."/>
            <person name="Brown S.D."/>
            <person name="Moo-Young M."/>
            <person name="Chung D.A."/>
            <person name="Chou C.P."/>
        </authorList>
    </citation>
    <scope>NUCLEOTIDE SEQUENCE [LARGE SCALE GENOMIC DNA]</scope>
    <source>
        <strain evidence="2 3">ATCC 6013</strain>
    </source>
</reference>
<keyword evidence="4" id="KW-1185">Reference proteome</keyword>
<reference evidence="2" key="2">
    <citation type="submission" date="2015-10" db="EMBL/GenBank/DDBJ databases">
        <title>Improved Draft Genome Sequence of Clostridium pasteurianum Strain ATCC 6013 (DSM 525) Using a Hybrid Next-Generation Sequencing Approach.</title>
        <authorList>
            <person name="Pyne M.E."/>
            <person name="Utturkar S.M."/>
            <person name="Brown S.D."/>
            <person name="Moo-Young M."/>
            <person name="Chung D.A."/>
            <person name="Chou P.C."/>
        </authorList>
    </citation>
    <scope>NUCLEOTIDE SEQUENCE</scope>
    <source>
        <strain evidence="2">ATCC 6013</strain>
    </source>
</reference>
<dbReference type="Proteomes" id="UP000030905">
    <property type="component" value="Chromosome"/>
</dbReference>
<dbReference type="eggNOG" id="ENOG5031FFI">
    <property type="taxonomic scope" value="Bacteria"/>
</dbReference>
<dbReference type="EMBL" id="CP009268">
    <property type="protein sequence ID" value="AJA50974.1"/>
    <property type="molecule type" value="Genomic_DNA"/>
</dbReference>
<sequence>MYRHLGTIEHNICDVLAQRMKGRKMSWSASGAESMAKIQAERFSNRLYKSLDEPCTNVLIEEKFWKIEDIVILSAAEVNKSITKSKTYAVHNGSIPFTGSAITNGRKAIRKIFE</sequence>
<dbReference type="KEGG" id="cpat:CLPA_c08860"/>
<evidence type="ECO:0000313" key="3">
    <source>
        <dbReference type="Proteomes" id="UP000028042"/>
    </source>
</evidence>
<organism evidence="1 4">
    <name type="scientific">Clostridium pasteurianum DSM 525 = ATCC 6013</name>
    <dbReference type="NCBI Taxonomy" id="1262449"/>
    <lineage>
        <taxon>Bacteria</taxon>
        <taxon>Bacillati</taxon>
        <taxon>Bacillota</taxon>
        <taxon>Clostridia</taxon>
        <taxon>Eubacteriales</taxon>
        <taxon>Clostridiaceae</taxon>
        <taxon>Clostridium</taxon>
    </lineage>
</organism>